<dbReference type="AlphaFoldDB" id="A0A1I0G4B5"/>
<dbReference type="EMBL" id="FOHI01000011">
    <property type="protein sequence ID" value="SET65465.1"/>
    <property type="molecule type" value="Genomic_DNA"/>
</dbReference>
<evidence type="ECO:0000313" key="2">
    <source>
        <dbReference type="Proteomes" id="UP000183339"/>
    </source>
</evidence>
<dbReference type="Proteomes" id="UP000183339">
    <property type="component" value="Unassembled WGS sequence"/>
</dbReference>
<accession>A0A1I0G4B5</accession>
<protein>
    <submittedName>
        <fullName evidence="1">Uncharacterized protein</fullName>
    </submittedName>
</protein>
<gene>
    <name evidence="1" type="ORF">SAMN05216412_11179</name>
</gene>
<sequence>MRPVEPVVANNRMRRLATALLMVMLAVLVLANVFLPLHPS</sequence>
<reference evidence="1 2" key="1">
    <citation type="submission" date="2016-10" db="EMBL/GenBank/DDBJ databases">
        <authorList>
            <person name="de Groot N.N."/>
        </authorList>
    </citation>
    <scope>NUCLEOTIDE SEQUENCE [LARGE SCALE GENOMIC DNA]</scope>
    <source>
        <strain evidence="1 2">Nl7</strain>
    </source>
</reference>
<evidence type="ECO:0000313" key="1">
    <source>
        <dbReference type="EMBL" id="SET65465.1"/>
    </source>
</evidence>
<proteinExistence type="predicted"/>
<name>A0A1I0G4B5_9PROT</name>
<organism evidence="1 2">
    <name type="scientific">Nitrosospira multiformis</name>
    <dbReference type="NCBI Taxonomy" id="1231"/>
    <lineage>
        <taxon>Bacteria</taxon>
        <taxon>Pseudomonadati</taxon>
        <taxon>Pseudomonadota</taxon>
        <taxon>Betaproteobacteria</taxon>
        <taxon>Nitrosomonadales</taxon>
        <taxon>Nitrosomonadaceae</taxon>
        <taxon>Nitrosospira</taxon>
    </lineage>
</organism>
<feature type="non-terminal residue" evidence="1">
    <location>
        <position position="40"/>
    </location>
</feature>